<dbReference type="EMBL" id="JARJCN010000079">
    <property type="protein sequence ID" value="KAJ7076665.1"/>
    <property type="molecule type" value="Genomic_DNA"/>
</dbReference>
<evidence type="ECO:0000313" key="2">
    <source>
        <dbReference type="Proteomes" id="UP001222325"/>
    </source>
</evidence>
<reference evidence="1" key="1">
    <citation type="submission" date="2023-03" db="EMBL/GenBank/DDBJ databases">
        <title>Massive genome expansion in bonnet fungi (Mycena s.s.) driven by repeated elements and novel gene families across ecological guilds.</title>
        <authorList>
            <consortium name="Lawrence Berkeley National Laboratory"/>
            <person name="Harder C.B."/>
            <person name="Miyauchi S."/>
            <person name="Viragh M."/>
            <person name="Kuo A."/>
            <person name="Thoen E."/>
            <person name="Andreopoulos B."/>
            <person name="Lu D."/>
            <person name="Skrede I."/>
            <person name="Drula E."/>
            <person name="Henrissat B."/>
            <person name="Morin E."/>
            <person name="Kohler A."/>
            <person name="Barry K."/>
            <person name="LaButti K."/>
            <person name="Morin E."/>
            <person name="Salamov A."/>
            <person name="Lipzen A."/>
            <person name="Mereny Z."/>
            <person name="Hegedus B."/>
            <person name="Baldrian P."/>
            <person name="Stursova M."/>
            <person name="Weitz H."/>
            <person name="Taylor A."/>
            <person name="Grigoriev I.V."/>
            <person name="Nagy L.G."/>
            <person name="Martin F."/>
            <person name="Kauserud H."/>
        </authorList>
    </citation>
    <scope>NUCLEOTIDE SEQUENCE</scope>
    <source>
        <strain evidence="1">CBHHK173m</strain>
    </source>
</reference>
<comment type="caution">
    <text evidence="1">The sequence shown here is derived from an EMBL/GenBank/DDBJ whole genome shotgun (WGS) entry which is preliminary data.</text>
</comment>
<name>A0AAD6TR85_9AGAR</name>
<evidence type="ECO:0000313" key="1">
    <source>
        <dbReference type="EMBL" id="KAJ7076665.1"/>
    </source>
</evidence>
<gene>
    <name evidence="1" type="ORF">B0H15DRAFT_578450</name>
</gene>
<dbReference type="Proteomes" id="UP001222325">
    <property type="component" value="Unassembled WGS sequence"/>
</dbReference>
<sequence length="309" mass="34279">MTMKDPQTSTTAIPRSATLRRFRPLSLPVYLDYKLTNSKRRPAAPVEPPTPQRHSIIVPAKQHGAAAASGFSAIPRMLRPTVRASLAKAVYHHPQQNESRCCQMLIHGLFVAFEDDFVDSGVPKSEDLRADGGKPFTHFISLSARYKTPIKQLVDRKTGVKRLRLGLPRLYSTTPPTAADIEAKVRAARDAAAERGVVLTEDDYYDVVFDEGESSRYTSLEALQLLAARDFLFGSGLREDSRTVRVLVTTPRDHRTDAVAAVTGYLSLVLGCSVAKVLHTQDHHPKVLNIWKDTISEECAEYIEDVCVL</sequence>
<dbReference type="AlphaFoldDB" id="A0AAD6TR85"/>
<proteinExistence type="predicted"/>
<accession>A0AAD6TR85</accession>
<protein>
    <submittedName>
        <fullName evidence="1">Uncharacterized protein</fullName>
    </submittedName>
</protein>
<keyword evidence="2" id="KW-1185">Reference proteome</keyword>
<organism evidence="1 2">
    <name type="scientific">Mycena belliarum</name>
    <dbReference type="NCBI Taxonomy" id="1033014"/>
    <lineage>
        <taxon>Eukaryota</taxon>
        <taxon>Fungi</taxon>
        <taxon>Dikarya</taxon>
        <taxon>Basidiomycota</taxon>
        <taxon>Agaricomycotina</taxon>
        <taxon>Agaricomycetes</taxon>
        <taxon>Agaricomycetidae</taxon>
        <taxon>Agaricales</taxon>
        <taxon>Marasmiineae</taxon>
        <taxon>Mycenaceae</taxon>
        <taxon>Mycena</taxon>
    </lineage>
</organism>